<dbReference type="AlphaFoldDB" id="B8DJF4"/>
<organism evidence="13">
    <name type="scientific">Nitratidesulfovibrio vulgaris (strain DSM 19637 / Miyazaki F)</name>
    <name type="common">Desulfovibrio vulgaris</name>
    <dbReference type="NCBI Taxonomy" id="883"/>
    <lineage>
        <taxon>Bacteria</taxon>
        <taxon>Pseudomonadati</taxon>
        <taxon>Thermodesulfobacteriota</taxon>
        <taxon>Desulfovibrionia</taxon>
        <taxon>Desulfovibrionales</taxon>
        <taxon>Desulfovibrionaceae</taxon>
        <taxon>Nitratidesulfovibrio</taxon>
    </lineage>
</organism>
<dbReference type="PANTHER" id="PTHR21098:SF12">
    <property type="entry name" value="RIBOFLAVIN SYNTHASE"/>
    <property type="match status" value="1"/>
</dbReference>
<dbReference type="EC" id="2.5.1.9" evidence="5 10"/>
<evidence type="ECO:0000256" key="10">
    <source>
        <dbReference type="NCBIfam" id="TIGR00187"/>
    </source>
</evidence>
<dbReference type="PIRSF" id="PIRSF000498">
    <property type="entry name" value="Riboflavin_syn_A"/>
    <property type="match status" value="1"/>
</dbReference>
<dbReference type="KEGG" id="dvm:DvMF_3094"/>
<protein>
    <recommendedName>
        <fullName evidence="6 10">Riboflavin synthase</fullName>
        <ecNumber evidence="5 10">2.5.1.9</ecNumber>
    </recommendedName>
</protein>
<feature type="repeat" description="Lumazine-binding" evidence="11">
    <location>
        <begin position="1"/>
        <end position="100"/>
    </location>
</feature>
<dbReference type="InterPro" id="IPR001783">
    <property type="entry name" value="Lumazine-bd"/>
</dbReference>
<dbReference type="NCBIfam" id="NF006767">
    <property type="entry name" value="PRK09289.1"/>
    <property type="match status" value="1"/>
</dbReference>
<evidence type="ECO:0000256" key="11">
    <source>
        <dbReference type="PROSITE-ProRule" id="PRU00524"/>
    </source>
</evidence>
<evidence type="ECO:0000256" key="5">
    <source>
        <dbReference type="ARBA" id="ARBA00012827"/>
    </source>
</evidence>
<dbReference type="InterPro" id="IPR017938">
    <property type="entry name" value="Riboflavin_synthase-like_b-brl"/>
</dbReference>
<feature type="repeat" description="Lumazine-binding" evidence="11">
    <location>
        <begin position="101"/>
        <end position="197"/>
    </location>
</feature>
<dbReference type="STRING" id="883.DvMF_3094"/>
<dbReference type="PANTHER" id="PTHR21098">
    <property type="entry name" value="RIBOFLAVIN SYNTHASE ALPHA CHAIN"/>
    <property type="match status" value="1"/>
</dbReference>
<evidence type="ECO:0000256" key="2">
    <source>
        <dbReference type="ARBA" id="ARBA00002803"/>
    </source>
</evidence>
<dbReference type="Gene3D" id="2.40.30.20">
    <property type="match status" value="2"/>
</dbReference>
<accession>B8DJF4</accession>
<dbReference type="eggNOG" id="COG0307">
    <property type="taxonomic scope" value="Bacteria"/>
</dbReference>
<dbReference type="HOGENOM" id="CLU_034388_2_0_7"/>
<sequence>MFTGIIQGQGGIVAVESAGKETRLRIRPLFMLSDIVVGESIAANGVCLTVETHGGSRDAAWYTCYASAETMRLTTLADLKTGDRVNLERALAMGDRLGGHMVTGHVDCVATVAEVREEGESRRYQLKFPQEFGPQVIPKGSVALDGVSLTVNHCGPDFLEVNVIPETQRVTTIAGWKPGVRVNMETDLIGKYVQRMLSAWQGGASATGHAASGSGGGGALTVEFLKEHGF</sequence>
<gene>
    <name evidence="13" type="ordered locus">DvMF_3094</name>
</gene>
<evidence type="ECO:0000259" key="12">
    <source>
        <dbReference type="PROSITE" id="PS51177"/>
    </source>
</evidence>
<comment type="pathway">
    <text evidence="3">Cofactor biosynthesis; riboflavin biosynthesis; riboflavin from 2-hydroxy-3-oxobutyl phosphate and 5-amino-6-(D-ribitylamino)uracil: step 2/2.</text>
</comment>
<dbReference type="PROSITE" id="PS51177">
    <property type="entry name" value="LUMAZINE_BIND"/>
    <property type="match status" value="2"/>
</dbReference>
<dbReference type="CDD" id="cd00402">
    <property type="entry name" value="Riboflavin_synthase_like"/>
    <property type="match status" value="1"/>
</dbReference>
<keyword evidence="9" id="KW-0677">Repeat</keyword>
<keyword evidence="8" id="KW-0808">Transferase</keyword>
<proteinExistence type="predicted"/>
<dbReference type="OrthoDB" id="9788537at2"/>
<dbReference type="SUPFAM" id="SSF63380">
    <property type="entry name" value="Riboflavin synthase domain-like"/>
    <property type="match status" value="2"/>
</dbReference>
<keyword evidence="7" id="KW-0686">Riboflavin biosynthesis</keyword>
<evidence type="ECO:0000256" key="1">
    <source>
        <dbReference type="ARBA" id="ARBA00000968"/>
    </source>
</evidence>
<comment type="subunit">
    <text evidence="4">Homotrimer.</text>
</comment>
<dbReference type="Pfam" id="PF00677">
    <property type="entry name" value="Lum_binding"/>
    <property type="match status" value="2"/>
</dbReference>
<reference evidence="13" key="1">
    <citation type="submission" date="2008-10" db="EMBL/GenBank/DDBJ databases">
        <title>Complete sequence of Desulfovibrio vulgaris str. 'Miyazaki F'.</title>
        <authorList>
            <person name="Lucas S."/>
            <person name="Copeland A."/>
            <person name="Lapidus A."/>
            <person name="Glavina del Rio T."/>
            <person name="Dalin E."/>
            <person name="Tice H."/>
            <person name="Bruce D."/>
            <person name="Goodwin L."/>
            <person name="Pitluck S."/>
            <person name="Sims D."/>
            <person name="Brettin T."/>
            <person name="Detter J.C."/>
            <person name="Han C."/>
            <person name="Larimer F."/>
            <person name="Land M."/>
            <person name="Hauser L."/>
            <person name="Kyrpides N."/>
            <person name="Mikhailova N."/>
            <person name="Hazen T.C."/>
            <person name="Richardson P."/>
        </authorList>
    </citation>
    <scope>NUCLEOTIDE SEQUENCE</scope>
    <source>
        <strain evidence="13">Miyazaki F</strain>
    </source>
</reference>
<dbReference type="FunFam" id="2.40.30.20:FF:000003">
    <property type="entry name" value="Riboflavin synthase, alpha subunit"/>
    <property type="match status" value="1"/>
</dbReference>
<evidence type="ECO:0000256" key="9">
    <source>
        <dbReference type="ARBA" id="ARBA00022737"/>
    </source>
</evidence>
<dbReference type="InterPro" id="IPR023366">
    <property type="entry name" value="ATP_synth_asu-like_sf"/>
</dbReference>
<evidence type="ECO:0000256" key="7">
    <source>
        <dbReference type="ARBA" id="ARBA00022619"/>
    </source>
</evidence>
<dbReference type="InterPro" id="IPR026017">
    <property type="entry name" value="Lumazine-bd_dom"/>
</dbReference>
<dbReference type="GO" id="GO:0009231">
    <property type="term" value="P:riboflavin biosynthetic process"/>
    <property type="evidence" value="ECO:0007669"/>
    <property type="project" value="UniProtKB-KW"/>
</dbReference>
<dbReference type="GO" id="GO:0004746">
    <property type="term" value="F:riboflavin synthase activity"/>
    <property type="evidence" value="ECO:0007669"/>
    <property type="project" value="UniProtKB-UniRule"/>
</dbReference>
<dbReference type="EMBL" id="CP001197">
    <property type="protein sequence ID" value="ACL10031.1"/>
    <property type="molecule type" value="Genomic_DNA"/>
</dbReference>
<comment type="function">
    <text evidence="2">Catalyzes the dismutation of two molecules of 6,7-dimethyl-8-ribityllumazine, resulting in the formation of riboflavin and 5-amino-6-(D-ribitylamino)uracil.</text>
</comment>
<evidence type="ECO:0000256" key="8">
    <source>
        <dbReference type="ARBA" id="ARBA00022679"/>
    </source>
</evidence>
<comment type="catalytic activity">
    <reaction evidence="1">
        <text>2 6,7-dimethyl-8-(1-D-ribityl)lumazine + H(+) = 5-amino-6-(D-ribitylamino)uracil + riboflavin</text>
        <dbReference type="Rhea" id="RHEA:20772"/>
        <dbReference type="ChEBI" id="CHEBI:15378"/>
        <dbReference type="ChEBI" id="CHEBI:15934"/>
        <dbReference type="ChEBI" id="CHEBI:57986"/>
        <dbReference type="ChEBI" id="CHEBI:58201"/>
        <dbReference type="EC" id="2.5.1.9"/>
    </reaction>
</comment>
<evidence type="ECO:0000256" key="3">
    <source>
        <dbReference type="ARBA" id="ARBA00004887"/>
    </source>
</evidence>
<evidence type="ECO:0000256" key="6">
    <source>
        <dbReference type="ARBA" id="ARBA00013950"/>
    </source>
</evidence>
<feature type="domain" description="Lumazine-binding" evidence="12">
    <location>
        <begin position="101"/>
        <end position="197"/>
    </location>
</feature>
<feature type="domain" description="Lumazine-binding" evidence="12">
    <location>
        <begin position="1"/>
        <end position="100"/>
    </location>
</feature>
<dbReference type="NCBIfam" id="TIGR00187">
    <property type="entry name" value="ribE"/>
    <property type="match status" value="1"/>
</dbReference>
<evidence type="ECO:0000256" key="4">
    <source>
        <dbReference type="ARBA" id="ARBA00011233"/>
    </source>
</evidence>
<name>B8DJF4_NITV9</name>
<dbReference type="FunFam" id="2.40.30.20:FF:000004">
    <property type="entry name" value="Riboflavin synthase, alpha subunit"/>
    <property type="match status" value="1"/>
</dbReference>
<evidence type="ECO:0000313" key="13">
    <source>
        <dbReference type="EMBL" id="ACL10031.1"/>
    </source>
</evidence>